<name>A0A915EC53_9BILA</name>
<keyword evidence="2" id="KW-1185">Reference proteome</keyword>
<feature type="compositionally biased region" description="Basic and acidic residues" evidence="1">
    <location>
        <begin position="359"/>
        <end position="368"/>
    </location>
</feature>
<feature type="compositionally biased region" description="Polar residues" evidence="1">
    <location>
        <begin position="325"/>
        <end position="351"/>
    </location>
</feature>
<proteinExistence type="predicted"/>
<accession>A0A915EC53</accession>
<feature type="compositionally biased region" description="Basic and acidic residues" evidence="1">
    <location>
        <begin position="443"/>
        <end position="464"/>
    </location>
</feature>
<feature type="region of interest" description="Disordered" evidence="1">
    <location>
        <begin position="316"/>
        <end position="380"/>
    </location>
</feature>
<evidence type="ECO:0000313" key="2">
    <source>
        <dbReference type="Proteomes" id="UP000887574"/>
    </source>
</evidence>
<feature type="compositionally biased region" description="Polar residues" evidence="1">
    <location>
        <begin position="465"/>
        <end position="475"/>
    </location>
</feature>
<dbReference type="InterPro" id="IPR015797">
    <property type="entry name" value="NUDIX_hydrolase-like_dom_sf"/>
</dbReference>
<dbReference type="Proteomes" id="UP000887574">
    <property type="component" value="Unplaced"/>
</dbReference>
<evidence type="ECO:0000256" key="1">
    <source>
        <dbReference type="SAM" id="MobiDB-lite"/>
    </source>
</evidence>
<dbReference type="WBParaSite" id="jg4775">
    <property type="protein sequence ID" value="jg4775"/>
    <property type="gene ID" value="jg4775"/>
</dbReference>
<organism evidence="2 3">
    <name type="scientific">Ditylenchus dipsaci</name>
    <dbReference type="NCBI Taxonomy" id="166011"/>
    <lineage>
        <taxon>Eukaryota</taxon>
        <taxon>Metazoa</taxon>
        <taxon>Ecdysozoa</taxon>
        <taxon>Nematoda</taxon>
        <taxon>Chromadorea</taxon>
        <taxon>Rhabditida</taxon>
        <taxon>Tylenchina</taxon>
        <taxon>Tylenchomorpha</taxon>
        <taxon>Sphaerularioidea</taxon>
        <taxon>Anguinidae</taxon>
        <taxon>Anguininae</taxon>
        <taxon>Ditylenchus</taxon>
    </lineage>
</organism>
<evidence type="ECO:0000313" key="3">
    <source>
        <dbReference type="WBParaSite" id="jg4775"/>
    </source>
</evidence>
<dbReference type="Gene3D" id="3.90.79.10">
    <property type="entry name" value="Nucleoside Triphosphate Pyrophosphohydrolase"/>
    <property type="match status" value="1"/>
</dbReference>
<feature type="compositionally biased region" description="Basic and acidic residues" evidence="1">
    <location>
        <begin position="596"/>
        <end position="608"/>
    </location>
</feature>
<sequence>MADACNSHVKSLALGGRLVLAVSSQQEGYKPEDHSKFLTAHKHVLSEGEHDDIFNSDDFIVKDDKDHGKGIVTYKANSKGRYISNDVLDNAIKKIDAEADGKIGVYFIVDATKSDVLWIPALLQKDFQIQNAFGTELNTPFTNVIILKKEMSKENVKMRPPAFTTIVVAAVVYNSENKKIMVVKEEASTEHFKLPGGSLMPGENFEDGTKRILETFGVNDPSFHSVLEIKHGPHKGNSMLSKVEHSHVTGEDGEILEKIKIDSNKGAIEAFEGFKEKWHFMKESQDQNASLKLIETDEKDSRDITYLFYRTSKAHQEEKLETTHPNDASQNSTENSNSSRKNEQDVLNNSTEENEDSLLDPKVEKQPMEENSVLADSSMDNKLRDNMLETSGMDHIDFEPRNLPDDSPDSVLPQNSNEISHVQEMGHLAGNHQELPDITKTHQNETNSHQEPHNLTENFPEHKNSTGNQLEPSGLLHTNNLSKELKHDHSVDLVKHSPESLPNFISESITKENLQSNLVPHNTANAKTLEQQTQINNSIVGDPAKTAAPLDAATKKRLKKKAQKERAKERKRNGITAKVLKETKQISEAAKPSKKTKNEMSKERGRER</sequence>
<reference evidence="3" key="1">
    <citation type="submission" date="2022-11" db="UniProtKB">
        <authorList>
            <consortium name="WormBaseParasite"/>
        </authorList>
    </citation>
    <scope>IDENTIFICATION</scope>
</reference>
<feature type="region of interest" description="Disordered" evidence="1">
    <location>
        <begin position="443"/>
        <end position="475"/>
    </location>
</feature>
<protein>
    <submittedName>
        <fullName evidence="3">Nudix hydrolase domain-containing protein</fullName>
    </submittedName>
</protein>
<dbReference type="SUPFAM" id="SSF55811">
    <property type="entry name" value="Nudix"/>
    <property type="match status" value="1"/>
</dbReference>
<feature type="region of interest" description="Disordered" evidence="1">
    <location>
        <begin position="553"/>
        <end position="608"/>
    </location>
</feature>
<dbReference type="AlphaFoldDB" id="A0A915EC53"/>
<feature type="compositionally biased region" description="Basic residues" evidence="1">
    <location>
        <begin position="555"/>
        <end position="573"/>
    </location>
</feature>